<comment type="caution">
    <text evidence="1">The sequence shown here is derived from an EMBL/GenBank/DDBJ whole genome shotgun (WGS) entry which is preliminary data.</text>
</comment>
<organism evidence="1 2">
    <name type="scientific">Brevundimonas vesicularis</name>
    <name type="common">Pseudomonas vesicularis</name>
    <dbReference type="NCBI Taxonomy" id="41276"/>
    <lineage>
        <taxon>Bacteria</taxon>
        <taxon>Pseudomonadati</taxon>
        <taxon>Pseudomonadota</taxon>
        <taxon>Alphaproteobacteria</taxon>
        <taxon>Caulobacterales</taxon>
        <taxon>Caulobacteraceae</taxon>
        <taxon>Brevundimonas</taxon>
    </lineage>
</organism>
<name>A0A7W9L5S1_BREVE</name>
<dbReference type="EMBL" id="JACHLJ010000001">
    <property type="protein sequence ID" value="MBB5771641.1"/>
    <property type="molecule type" value="Genomic_DNA"/>
</dbReference>
<gene>
    <name evidence="1" type="ORF">HNP47_001610</name>
</gene>
<evidence type="ECO:0000313" key="2">
    <source>
        <dbReference type="Proteomes" id="UP000556201"/>
    </source>
</evidence>
<evidence type="ECO:0008006" key="3">
    <source>
        <dbReference type="Google" id="ProtNLM"/>
    </source>
</evidence>
<reference evidence="1 2" key="1">
    <citation type="submission" date="2020-08" db="EMBL/GenBank/DDBJ databases">
        <title>Functional genomics of gut bacteria from endangered species of beetles.</title>
        <authorList>
            <person name="Carlos-Shanley C."/>
        </authorList>
    </citation>
    <scope>NUCLEOTIDE SEQUENCE [LARGE SCALE GENOMIC DNA]</scope>
    <source>
        <strain evidence="1 2">S00192</strain>
    </source>
</reference>
<evidence type="ECO:0000313" key="1">
    <source>
        <dbReference type="EMBL" id="MBB5771641.1"/>
    </source>
</evidence>
<sequence>MHIKTRTKRKHLSKAALANGCARVLSGRPNPCSILMSYVELQATSHLLPPKPTTRSDPGLKPMTPGREVVEDYSHIGLTLRDHPLSFLRGDLQARHVMTCVDGTALRDGRLTRVAGLVLVRQKPGKGGMFITIEDETGVANLVIWPSLDEREGDVVHIVATKLHDASGLLASVGDRGEAFPLPDGRGDEFHRGASPDARDAPSRAIMVRDIYIPDLHLDAIRLKTRNFR</sequence>
<protein>
    <recommendedName>
        <fullName evidence="3">OB domain-containing protein</fullName>
    </recommendedName>
</protein>
<dbReference type="Proteomes" id="UP000556201">
    <property type="component" value="Unassembled WGS sequence"/>
</dbReference>
<dbReference type="CDD" id="cd04485">
    <property type="entry name" value="DnaE_OBF"/>
    <property type="match status" value="1"/>
</dbReference>
<accession>A0A7W9L5S1</accession>
<proteinExistence type="predicted"/>
<dbReference type="AlphaFoldDB" id="A0A7W9L5S1"/>
<dbReference type="RefSeq" id="WP_221414942.1">
    <property type="nucleotide sequence ID" value="NZ_JACHLJ010000001.1"/>
</dbReference>